<dbReference type="InterPro" id="IPR012318">
    <property type="entry name" value="HTH_CRP"/>
</dbReference>
<dbReference type="Pfam" id="PF00027">
    <property type="entry name" value="cNMP_binding"/>
    <property type="match status" value="1"/>
</dbReference>
<dbReference type="GO" id="GO:0003700">
    <property type="term" value="F:DNA-binding transcription factor activity"/>
    <property type="evidence" value="ECO:0007669"/>
    <property type="project" value="TreeGrafter"/>
</dbReference>
<keyword evidence="2" id="KW-0238">DNA-binding</keyword>
<evidence type="ECO:0000256" key="1">
    <source>
        <dbReference type="ARBA" id="ARBA00023015"/>
    </source>
</evidence>
<dbReference type="PANTHER" id="PTHR24567">
    <property type="entry name" value="CRP FAMILY TRANSCRIPTIONAL REGULATORY PROTEIN"/>
    <property type="match status" value="1"/>
</dbReference>
<dbReference type="SUPFAM" id="SSF51206">
    <property type="entry name" value="cAMP-binding domain-like"/>
    <property type="match status" value="1"/>
</dbReference>
<protein>
    <submittedName>
        <fullName evidence="5">CRP/FNR family transcriptional regulator</fullName>
    </submittedName>
</protein>
<dbReference type="InterPro" id="IPR000595">
    <property type="entry name" value="cNMP-bd_dom"/>
</dbReference>
<keyword evidence="1" id="KW-0805">Transcription regulation</keyword>
<keyword evidence="3" id="KW-0804">Transcription</keyword>
<dbReference type="GO" id="GO:0003677">
    <property type="term" value="F:DNA binding"/>
    <property type="evidence" value="ECO:0007669"/>
    <property type="project" value="UniProtKB-KW"/>
</dbReference>
<dbReference type="Proteomes" id="UP000237662">
    <property type="component" value="Unassembled WGS sequence"/>
</dbReference>
<dbReference type="AlphaFoldDB" id="A0A2S6IA38"/>
<dbReference type="Gene3D" id="1.10.10.10">
    <property type="entry name" value="Winged helix-like DNA-binding domain superfamily/Winged helix DNA-binding domain"/>
    <property type="match status" value="1"/>
</dbReference>
<name>A0A2S6IA38_9BACT</name>
<gene>
    <name evidence="5" type="ORF">CLV84_1308</name>
</gene>
<organism evidence="5 6">
    <name type="scientific">Neolewinella xylanilytica</name>
    <dbReference type="NCBI Taxonomy" id="1514080"/>
    <lineage>
        <taxon>Bacteria</taxon>
        <taxon>Pseudomonadati</taxon>
        <taxon>Bacteroidota</taxon>
        <taxon>Saprospiria</taxon>
        <taxon>Saprospirales</taxon>
        <taxon>Lewinellaceae</taxon>
        <taxon>Neolewinella</taxon>
    </lineage>
</organism>
<dbReference type="PROSITE" id="PS51063">
    <property type="entry name" value="HTH_CRP_2"/>
    <property type="match status" value="1"/>
</dbReference>
<sequence>MNDRLTTEDVHRYFPEFVEPGLLQVIANEGRIHRFAEGGVIMDYGNYVRMLPLILEGTIKISRQADDGSELFLYYLTRGESCAMTFSCCMAAKRSEIRAVAEEDTVILGLPQPKLDEWMMRYKSWKNFVMQAYDQRMNELVRTIDQVAFQQLDERLADYVSKRAAIREDRTILSTHQAIADDLHVSREAISRLLKTMENRGMVALGRNRITLLQPS</sequence>
<reference evidence="5 6" key="1">
    <citation type="submission" date="2018-02" db="EMBL/GenBank/DDBJ databases">
        <title>Genomic Encyclopedia of Archaeal and Bacterial Type Strains, Phase II (KMG-II): from individual species to whole genera.</title>
        <authorList>
            <person name="Goeker M."/>
        </authorList>
    </citation>
    <scope>NUCLEOTIDE SEQUENCE [LARGE SCALE GENOMIC DNA]</scope>
    <source>
        <strain evidence="5 6">DSM 29526</strain>
    </source>
</reference>
<dbReference type="InterPro" id="IPR018490">
    <property type="entry name" value="cNMP-bd_dom_sf"/>
</dbReference>
<dbReference type="CDD" id="cd00038">
    <property type="entry name" value="CAP_ED"/>
    <property type="match status" value="1"/>
</dbReference>
<dbReference type="RefSeq" id="WP_104418894.1">
    <property type="nucleotide sequence ID" value="NZ_PTJC01000005.1"/>
</dbReference>
<dbReference type="Pfam" id="PF13545">
    <property type="entry name" value="HTH_Crp_2"/>
    <property type="match status" value="1"/>
</dbReference>
<dbReference type="InterPro" id="IPR050397">
    <property type="entry name" value="Env_Response_Regulators"/>
</dbReference>
<evidence type="ECO:0000256" key="3">
    <source>
        <dbReference type="ARBA" id="ARBA00023163"/>
    </source>
</evidence>
<dbReference type="GO" id="GO:0005829">
    <property type="term" value="C:cytosol"/>
    <property type="evidence" value="ECO:0007669"/>
    <property type="project" value="TreeGrafter"/>
</dbReference>
<dbReference type="EMBL" id="PTJC01000005">
    <property type="protein sequence ID" value="PPK88342.1"/>
    <property type="molecule type" value="Genomic_DNA"/>
</dbReference>
<dbReference type="OrthoDB" id="9776746at2"/>
<dbReference type="Gene3D" id="2.60.120.10">
    <property type="entry name" value="Jelly Rolls"/>
    <property type="match status" value="1"/>
</dbReference>
<dbReference type="InterPro" id="IPR014710">
    <property type="entry name" value="RmlC-like_jellyroll"/>
</dbReference>
<dbReference type="SUPFAM" id="SSF46785">
    <property type="entry name" value="Winged helix' DNA-binding domain"/>
    <property type="match status" value="1"/>
</dbReference>
<evidence type="ECO:0000313" key="6">
    <source>
        <dbReference type="Proteomes" id="UP000237662"/>
    </source>
</evidence>
<evidence type="ECO:0000259" key="4">
    <source>
        <dbReference type="PROSITE" id="PS51063"/>
    </source>
</evidence>
<proteinExistence type="predicted"/>
<comment type="caution">
    <text evidence="5">The sequence shown here is derived from an EMBL/GenBank/DDBJ whole genome shotgun (WGS) entry which is preliminary data.</text>
</comment>
<feature type="domain" description="HTH crp-type" evidence="4">
    <location>
        <begin position="150"/>
        <end position="216"/>
    </location>
</feature>
<accession>A0A2S6IA38</accession>
<keyword evidence="6" id="KW-1185">Reference proteome</keyword>
<dbReference type="InterPro" id="IPR036390">
    <property type="entry name" value="WH_DNA-bd_sf"/>
</dbReference>
<dbReference type="PANTHER" id="PTHR24567:SF26">
    <property type="entry name" value="REGULATORY PROTEIN YEIL"/>
    <property type="match status" value="1"/>
</dbReference>
<dbReference type="InterPro" id="IPR036388">
    <property type="entry name" value="WH-like_DNA-bd_sf"/>
</dbReference>
<evidence type="ECO:0000256" key="2">
    <source>
        <dbReference type="ARBA" id="ARBA00023125"/>
    </source>
</evidence>
<evidence type="ECO:0000313" key="5">
    <source>
        <dbReference type="EMBL" id="PPK88342.1"/>
    </source>
</evidence>